<dbReference type="Pfam" id="PF14341">
    <property type="entry name" value="PilX_N"/>
    <property type="match status" value="1"/>
</dbReference>
<dbReference type="Pfam" id="PF23981">
    <property type="entry name" value="DUF7305"/>
    <property type="match status" value="1"/>
</dbReference>
<evidence type="ECO:0000256" key="1">
    <source>
        <dbReference type="SAM" id="Phobius"/>
    </source>
</evidence>
<dbReference type="EMBL" id="JBEGDG010000006">
    <property type="protein sequence ID" value="MEQ6355020.1"/>
    <property type="molecule type" value="Genomic_DNA"/>
</dbReference>
<sequence>MFKNLKQENGYSLLLVTLTIAFISVLGITLLTLTANSLKMSANERDDQSVFYIAEGGLNSTKSKVEQLVKITYDENRKKFNKLPPDKRKPEKFKSDFIEAFESSLEKIFEKNQSTYADTVTFDEQFNEKTFANVTVIQESAEQLQYKITSVGNVGKKTRTVAQTITIDLGSGTGSGFSNSAAIHAIKNIELGGGKLNGDVVSDSGKINITQESAKITGKIGTTPDKFSKPSWMNVTNEIIGNVAFPKDVLPPFPDNEFTSLSTRPYTNSIQVSIDGKQIQLPLENHSIKIDGGGNGHINGYQNFSGTLPLTQSMYLKTLTVSSDRTLTIDVGDSDKNLYIDNFDFSQGHLNITGSGRLTLYIMDTFNLKGDSSMNNTGDIGQLSVYYTGTSLMDFTGDTKTKASIYAKSADIKINGSGSVQGNLYAGGSNITVEGGSYNHDLYIYAPDAKITMRGSGEVIGGIMAYTVNTSGGSTVTYKPKTIEDTISNGGLVFEENNNLTISNSMLEVE</sequence>
<dbReference type="RefSeq" id="WP_349659655.1">
    <property type="nucleotide sequence ID" value="NZ_JBEGDG010000006.1"/>
</dbReference>
<evidence type="ECO:0000313" key="5">
    <source>
        <dbReference type="Proteomes" id="UP001478862"/>
    </source>
</evidence>
<gene>
    <name evidence="4" type="ORF">ABNX05_10370</name>
</gene>
<feature type="domain" description="DUF7305" evidence="3">
    <location>
        <begin position="306"/>
        <end position="441"/>
    </location>
</feature>
<name>A0ABV1MR72_9BACI</name>
<keyword evidence="1" id="KW-0472">Membrane</keyword>
<dbReference type="InterPro" id="IPR055729">
    <property type="entry name" value="DUF7305"/>
</dbReference>
<proteinExistence type="predicted"/>
<reference evidence="4 5" key="1">
    <citation type="submission" date="2024-06" db="EMBL/GenBank/DDBJ databases">
        <title>Lysinibacillus zambalefons sp. nov., a Novel Firmicute Isolated from the Poon Bato Zambales Hyperalkaline Spring.</title>
        <authorList>
            <person name="Aja J.A."/>
            <person name="Lazaro J.E.H."/>
            <person name="Llorin L.D."/>
            <person name="Lim K.R."/>
            <person name="Teodosio J."/>
            <person name="Dalisay D.S."/>
        </authorList>
    </citation>
    <scope>NUCLEOTIDE SEQUENCE [LARGE SCALE GENOMIC DNA]</scope>
    <source>
        <strain evidence="4 5">M3</strain>
    </source>
</reference>
<comment type="caution">
    <text evidence="4">The sequence shown here is derived from an EMBL/GenBank/DDBJ whole genome shotgun (WGS) entry which is preliminary data.</text>
</comment>
<evidence type="ECO:0000259" key="3">
    <source>
        <dbReference type="Pfam" id="PF23981"/>
    </source>
</evidence>
<keyword evidence="1" id="KW-1133">Transmembrane helix</keyword>
<dbReference type="InterPro" id="IPR025746">
    <property type="entry name" value="PilX_N_dom"/>
</dbReference>
<keyword evidence="5" id="KW-1185">Reference proteome</keyword>
<evidence type="ECO:0000259" key="2">
    <source>
        <dbReference type="Pfam" id="PF14341"/>
    </source>
</evidence>
<organism evidence="4 5">
    <name type="scientific">Lysinibacillus zambalensis</name>
    <dbReference type="NCBI Taxonomy" id="3160866"/>
    <lineage>
        <taxon>Bacteria</taxon>
        <taxon>Bacillati</taxon>
        <taxon>Bacillota</taxon>
        <taxon>Bacilli</taxon>
        <taxon>Bacillales</taxon>
        <taxon>Bacillaceae</taxon>
        <taxon>Lysinibacillus</taxon>
    </lineage>
</organism>
<accession>A0ABV1MR72</accession>
<dbReference type="Proteomes" id="UP001478862">
    <property type="component" value="Unassembled WGS sequence"/>
</dbReference>
<feature type="transmembrane region" description="Helical" evidence="1">
    <location>
        <begin position="12"/>
        <end position="33"/>
    </location>
</feature>
<feature type="domain" description="Type 4 fimbrial biogenesis protein PilX N-terminal" evidence="2">
    <location>
        <begin position="18"/>
        <end position="59"/>
    </location>
</feature>
<keyword evidence="1" id="KW-0812">Transmembrane</keyword>
<evidence type="ECO:0000313" key="4">
    <source>
        <dbReference type="EMBL" id="MEQ6355020.1"/>
    </source>
</evidence>
<protein>
    <submittedName>
        <fullName evidence="4">Pilus assembly PilX N-terminal domain-containing protein</fullName>
    </submittedName>
</protein>